<reference evidence="2" key="2">
    <citation type="submission" date="2013-04" db="UniProtKB">
        <authorList>
            <consortium name="EnsemblPlants"/>
        </authorList>
    </citation>
    <scope>IDENTIFICATION</scope>
</reference>
<dbReference type="HOGENOM" id="CLU_2339674_0_0_1"/>
<organism evidence="2">
    <name type="scientific">Oryza brachyantha</name>
    <name type="common">malo sina</name>
    <dbReference type="NCBI Taxonomy" id="4533"/>
    <lineage>
        <taxon>Eukaryota</taxon>
        <taxon>Viridiplantae</taxon>
        <taxon>Streptophyta</taxon>
        <taxon>Embryophyta</taxon>
        <taxon>Tracheophyta</taxon>
        <taxon>Spermatophyta</taxon>
        <taxon>Magnoliopsida</taxon>
        <taxon>Liliopsida</taxon>
        <taxon>Poales</taxon>
        <taxon>Poaceae</taxon>
        <taxon>BOP clade</taxon>
        <taxon>Oryzoideae</taxon>
        <taxon>Oryzeae</taxon>
        <taxon>Oryzinae</taxon>
        <taxon>Oryza</taxon>
    </lineage>
</organism>
<evidence type="ECO:0000313" key="3">
    <source>
        <dbReference type="Proteomes" id="UP000006038"/>
    </source>
</evidence>
<feature type="compositionally biased region" description="Low complexity" evidence="1">
    <location>
        <begin position="69"/>
        <end position="91"/>
    </location>
</feature>
<proteinExistence type="predicted"/>
<protein>
    <submittedName>
        <fullName evidence="2">Uncharacterized protein</fullName>
    </submittedName>
</protein>
<sequence>VEPHDVRVRLRLPGGRRRRLASGDLGDPHKHLAFLLPSANGSFPKPTSGHPNMSATTFIPTSRIRRAYSAAAGSASISPSSSTSNTREGSSAPPPASC</sequence>
<dbReference type="EnsemblPlants" id="OB01G44770.1">
    <property type="protein sequence ID" value="OB01G44770.1"/>
    <property type="gene ID" value="OB01G44770"/>
</dbReference>
<name>J3L5H1_ORYBR</name>
<feature type="region of interest" description="Disordered" evidence="1">
    <location>
        <begin position="69"/>
        <end position="98"/>
    </location>
</feature>
<reference evidence="2" key="1">
    <citation type="journal article" date="2013" name="Nat. Commun.">
        <title>Whole-genome sequencing of Oryza brachyantha reveals mechanisms underlying Oryza genome evolution.</title>
        <authorList>
            <person name="Chen J."/>
            <person name="Huang Q."/>
            <person name="Gao D."/>
            <person name="Wang J."/>
            <person name="Lang Y."/>
            <person name="Liu T."/>
            <person name="Li B."/>
            <person name="Bai Z."/>
            <person name="Luis Goicoechea J."/>
            <person name="Liang C."/>
            <person name="Chen C."/>
            <person name="Zhang W."/>
            <person name="Sun S."/>
            <person name="Liao Y."/>
            <person name="Zhang X."/>
            <person name="Yang L."/>
            <person name="Song C."/>
            <person name="Wang M."/>
            <person name="Shi J."/>
            <person name="Liu G."/>
            <person name="Liu J."/>
            <person name="Zhou H."/>
            <person name="Zhou W."/>
            <person name="Yu Q."/>
            <person name="An N."/>
            <person name="Chen Y."/>
            <person name="Cai Q."/>
            <person name="Wang B."/>
            <person name="Liu B."/>
            <person name="Min J."/>
            <person name="Huang Y."/>
            <person name="Wu H."/>
            <person name="Li Z."/>
            <person name="Zhang Y."/>
            <person name="Yin Y."/>
            <person name="Song W."/>
            <person name="Jiang J."/>
            <person name="Jackson S.A."/>
            <person name="Wing R.A."/>
            <person name="Wang J."/>
            <person name="Chen M."/>
        </authorList>
    </citation>
    <scope>NUCLEOTIDE SEQUENCE [LARGE SCALE GENOMIC DNA]</scope>
    <source>
        <strain evidence="2">cv. IRGC 101232</strain>
    </source>
</reference>
<evidence type="ECO:0000256" key="1">
    <source>
        <dbReference type="SAM" id="MobiDB-lite"/>
    </source>
</evidence>
<keyword evidence="3" id="KW-1185">Reference proteome</keyword>
<dbReference type="AlphaFoldDB" id="J3L5H1"/>
<accession>J3L5H1</accession>
<dbReference type="Gramene" id="OB01G44770.1">
    <property type="protein sequence ID" value="OB01G44770.1"/>
    <property type="gene ID" value="OB01G44770"/>
</dbReference>
<dbReference type="Proteomes" id="UP000006038">
    <property type="component" value="Chromosome 1"/>
</dbReference>
<evidence type="ECO:0000313" key="2">
    <source>
        <dbReference type="EnsemblPlants" id="OB01G44770.1"/>
    </source>
</evidence>